<protein>
    <submittedName>
        <fullName evidence="2">Uncharacterized protein</fullName>
    </submittedName>
</protein>
<name>A0A2P2NP42_RHIMU</name>
<accession>A0A2P2NP42</accession>
<organism evidence="2">
    <name type="scientific">Rhizophora mucronata</name>
    <name type="common">Asiatic mangrove</name>
    <dbReference type="NCBI Taxonomy" id="61149"/>
    <lineage>
        <taxon>Eukaryota</taxon>
        <taxon>Viridiplantae</taxon>
        <taxon>Streptophyta</taxon>
        <taxon>Embryophyta</taxon>
        <taxon>Tracheophyta</taxon>
        <taxon>Spermatophyta</taxon>
        <taxon>Magnoliopsida</taxon>
        <taxon>eudicotyledons</taxon>
        <taxon>Gunneridae</taxon>
        <taxon>Pentapetalae</taxon>
        <taxon>rosids</taxon>
        <taxon>fabids</taxon>
        <taxon>Malpighiales</taxon>
        <taxon>Rhizophoraceae</taxon>
        <taxon>Rhizophora</taxon>
    </lineage>
</organism>
<evidence type="ECO:0000313" key="2">
    <source>
        <dbReference type="EMBL" id="MBX44174.1"/>
    </source>
</evidence>
<evidence type="ECO:0000256" key="1">
    <source>
        <dbReference type="SAM" id="MobiDB-lite"/>
    </source>
</evidence>
<proteinExistence type="predicted"/>
<feature type="region of interest" description="Disordered" evidence="1">
    <location>
        <begin position="1"/>
        <end position="26"/>
    </location>
</feature>
<dbReference type="AlphaFoldDB" id="A0A2P2NP42"/>
<sequence>MLQLPSPPDTRHPTSTQKIKESDRKKFAEEFTMMAIQALIT</sequence>
<dbReference type="EMBL" id="GGEC01063690">
    <property type="protein sequence ID" value="MBX44174.1"/>
    <property type="molecule type" value="Transcribed_RNA"/>
</dbReference>
<reference evidence="2" key="1">
    <citation type="submission" date="2018-02" db="EMBL/GenBank/DDBJ databases">
        <title>Rhizophora mucronata_Transcriptome.</title>
        <authorList>
            <person name="Meera S.P."/>
            <person name="Sreeshan A."/>
            <person name="Augustine A."/>
        </authorList>
    </citation>
    <scope>NUCLEOTIDE SEQUENCE</scope>
    <source>
        <tissue evidence="2">Leaf</tissue>
    </source>
</reference>